<keyword evidence="1" id="KW-0560">Oxidoreductase</keyword>
<dbReference type="CDD" id="cd19071">
    <property type="entry name" value="AKR_AKR1-5-like"/>
    <property type="match status" value="1"/>
</dbReference>
<dbReference type="InterPro" id="IPR018170">
    <property type="entry name" value="Aldo/ket_reductase_CS"/>
</dbReference>
<dbReference type="PIRSF" id="PIRSF000097">
    <property type="entry name" value="AKR"/>
    <property type="match status" value="1"/>
</dbReference>
<dbReference type="InterPro" id="IPR036812">
    <property type="entry name" value="NAD(P)_OxRdtase_dom_sf"/>
</dbReference>
<dbReference type="OrthoDB" id="416253at2759"/>
<evidence type="ECO:0000256" key="1">
    <source>
        <dbReference type="ARBA" id="ARBA00023002"/>
    </source>
</evidence>
<keyword evidence="7" id="KW-1185">Reference proteome</keyword>
<comment type="caution">
    <text evidence="6">The sequence shown here is derived from an EMBL/GenBank/DDBJ whole genome shotgun (WGS) entry which is preliminary data.</text>
</comment>
<gene>
    <name evidence="6" type="ORF">EW145_g6673</name>
</gene>
<evidence type="ECO:0000259" key="5">
    <source>
        <dbReference type="Pfam" id="PF00248"/>
    </source>
</evidence>
<evidence type="ECO:0000313" key="6">
    <source>
        <dbReference type="EMBL" id="THH02936.1"/>
    </source>
</evidence>
<sequence>MSAPPQPYLTLNTGAKIPAIGLGCWSGLTPEEHESARPWILSALKTGYRHLDTAHDYGTEGAVGKAVRDSGIPREQIFVTTKLPLHHHAKVAESLDESLGNAGFDYYDLWLMHWPQAFANIDDKPYPRHPGPNGEPDEGEYITVDKPTFNETWADMEKAYESGKVKAIGVSNFSVKKLLETAKIVPAVNQVEAHPHQTQPELLKFCQEKGIVLTAYSPSGYSSVATDATIVKLAEKYKVSPAQISLAWHVARGTAAVPKSKNEGRQRANLLELPSLSDQEIALISKLHKNVHLCGYPGVKERNGEKLVFGWTYTQMGW</sequence>
<evidence type="ECO:0000256" key="4">
    <source>
        <dbReference type="PIRSR" id="PIRSR000097-3"/>
    </source>
</evidence>
<feature type="active site" description="Proton donor" evidence="2">
    <location>
        <position position="57"/>
    </location>
</feature>
<dbReference type="InterPro" id="IPR020471">
    <property type="entry name" value="AKR"/>
</dbReference>
<dbReference type="Proteomes" id="UP000308199">
    <property type="component" value="Unassembled WGS sequence"/>
</dbReference>
<name>A0A4S4KVT8_9AGAM</name>
<proteinExistence type="predicted"/>
<dbReference type="AlphaFoldDB" id="A0A4S4KVT8"/>
<dbReference type="FunFam" id="3.20.20.100:FF:000002">
    <property type="entry name" value="2,5-diketo-D-gluconic acid reductase A"/>
    <property type="match status" value="1"/>
</dbReference>
<feature type="binding site" evidence="3">
    <location>
        <position position="113"/>
    </location>
    <ligand>
        <name>substrate</name>
    </ligand>
</feature>
<feature type="site" description="Lowers pKa of active site Tyr" evidence="4">
    <location>
        <position position="82"/>
    </location>
</feature>
<feature type="domain" description="NADP-dependent oxidoreductase" evidence="5">
    <location>
        <begin position="20"/>
        <end position="287"/>
    </location>
</feature>
<dbReference type="PROSITE" id="PS00062">
    <property type="entry name" value="ALDOKETO_REDUCTASE_2"/>
    <property type="match status" value="1"/>
</dbReference>
<dbReference type="PROSITE" id="PS00798">
    <property type="entry name" value="ALDOKETO_REDUCTASE_1"/>
    <property type="match status" value="1"/>
</dbReference>
<dbReference type="Gene3D" id="3.20.20.100">
    <property type="entry name" value="NADP-dependent oxidoreductase domain"/>
    <property type="match status" value="1"/>
</dbReference>
<dbReference type="EMBL" id="SGPK01000533">
    <property type="protein sequence ID" value="THH02936.1"/>
    <property type="molecule type" value="Genomic_DNA"/>
</dbReference>
<dbReference type="InterPro" id="IPR023210">
    <property type="entry name" value="NADP_OxRdtase_dom"/>
</dbReference>
<evidence type="ECO:0000313" key="7">
    <source>
        <dbReference type="Proteomes" id="UP000308199"/>
    </source>
</evidence>
<evidence type="ECO:0000256" key="2">
    <source>
        <dbReference type="PIRSR" id="PIRSR000097-1"/>
    </source>
</evidence>
<organism evidence="6 7">
    <name type="scientific">Phellinidium pouzarii</name>
    <dbReference type="NCBI Taxonomy" id="167371"/>
    <lineage>
        <taxon>Eukaryota</taxon>
        <taxon>Fungi</taxon>
        <taxon>Dikarya</taxon>
        <taxon>Basidiomycota</taxon>
        <taxon>Agaricomycotina</taxon>
        <taxon>Agaricomycetes</taxon>
        <taxon>Hymenochaetales</taxon>
        <taxon>Hymenochaetaceae</taxon>
        <taxon>Phellinidium</taxon>
    </lineage>
</organism>
<dbReference type="Pfam" id="PF00248">
    <property type="entry name" value="Aldo_ket_red"/>
    <property type="match status" value="1"/>
</dbReference>
<protein>
    <recommendedName>
        <fullName evidence="5">NADP-dependent oxidoreductase domain-containing protein</fullName>
    </recommendedName>
</protein>
<reference evidence="6 7" key="1">
    <citation type="submission" date="2019-02" db="EMBL/GenBank/DDBJ databases">
        <title>Genome sequencing of the rare red list fungi Phellinidium pouzarii.</title>
        <authorList>
            <person name="Buettner E."/>
            <person name="Kellner H."/>
        </authorList>
    </citation>
    <scope>NUCLEOTIDE SEQUENCE [LARGE SCALE GENOMIC DNA]</scope>
    <source>
        <strain evidence="6 7">DSM 108285</strain>
    </source>
</reference>
<dbReference type="PRINTS" id="PR00069">
    <property type="entry name" value="ALDKETRDTASE"/>
</dbReference>
<accession>A0A4S4KVT8</accession>
<dbReference type="SUPFAM" id="SSF51430">
    <property type="entry name" value="NAD(P)-linked oxidoreductase"/>
    <property type="match status" value="1"/>
</dbReference>
<dbReference type="GO" id="GO:0016616">
    <property type="term" value="F:oxidoreductase activity, acting on the CH-OH group of donors, NAD or NADP as acceptor"/>
    <property type="evidence" value="ECO:0007669"/>
    <property type="project" value="UniProtKB-ARBA"/>
</dbReference>
<evidence type="ECO:0000256" key="3">
    <source>
        <dbReference type="PIRSR" id="PIRSR000097-2"/>
    </source>
</evidence>
<dbReference type="PANTHER" id="PTHR11732">
    <property type="entry name" value="ALDO/KETO REDUCTASE"/>
    <property type="match status" value="1"/>
</dbReference>